<reference evidence="9" key="1">
    <citation type="journal article" date="2020" name="Stud. Mycol.">
        <title>101 Dothideomycetes genomes: a test case for predicting lifestyles and emergence of pathogens.</title>
        <authorList>
            <person name="Haridas S."/>
            <person name="Albert R."/>
            <person name="Binder M."/>
            <person name="Bloem J."/>
            <person name="Labutti K."/>
            <person name="Salamov A."/>
            <person name="Andreopoulos B."/>
            <person name="Baker S."/>
            <person name="Barry K."/>
            <person name="Bills G."/>
            <person name="Bluhm B."/>
            <person name="Cannon C."/>
            <person name="Castanera R."/>
            <person name="Culley D."/>
            <person name="Daum C."/>
            <person name="Ezra D."/>
            <person name="Gonzalez J."/>
            <person name="Henrissat B."/>
            <person name="Kuo A."/>
            <person name="Liang C."/>
            <person name="Lipzen A."/>
            <person name="Lutzoni F."/>
            <person name="Magnuson J."/>
            <person name="Mondo S."/>
            <person name="Nolan M."/>
            <person name="Ohm R."/>
            <person name="Pangilinan J."/>
            <person name="Park H.-J."/>
            <person name="Ramirez L."/>
            <person name="Alfaro M."/>
            <person name="Sun H."/>
            <person name="Tritt A."/>
            <person name="Yoshinaga Y."/>
            <person name="Zwiers L.-H."/>
            <person name="Turgeon B."/>
            <person name="Goodwin S."/>
            <person name="Spatafora J."/>
            <person name="Crous P."/>
            <person name="Grigoriev I."/>
        </authorList>
    </citation>
    <scope>NUCLEOTIDE SEQUENCE</scope>
    <source>
        <strain evidence="9">CBS 627.86</strain>
    </source>
</reference>
<keyword evidence="2" id="KW-0479">Metal-binding</keyword>
<dbReference type="GO" id="GO:0005634">
    <property type="term" value="C:nucleus"/>
    <property type="evidence" value="ECO:0007669"/>
    <property type="project" value="UniProtKB-SubCell"/>
</dbReference>
<dbReference type="OrthoDB" id="3799246at2759"/>
<evidence type="ECO:0000256" key="1">
    <source>
        <dbReference type="ARBA" id="ARBA00004123"/>
    </source>
</evidence>
<dbReference type="GO" id="GO:0006351">
    <property type="term" value="P:DNA-templated transcription"/>
    <property type="evidence" value="ECO:0007669"/>
    <property type="project" value="InterPro"/>
</dbReference>
<evidence type="ECO:0000256" key="4">
    <source>
        <dbReference type="ARBA" id="ARBA00023015"/>
    </source>
</evidence>
<dbReference type="PANTHER" id="PTHR47782:SF1">
    <property type="entry name" value="PYRIMIDINE PATHWAY REGULATORY PROTEIN 1"/>
    <property type="match status" value="1"/>
</dbReference>
<organism evidence="9 10">
    <name type="scientific">Lophiotrema nucula</name>
    <dbReference type="NCBI Taxonomy" id="690887"/>
    <lineage>
        <taxon>Eukaryota</taxon>
        <taxon>Fungi</taxon>
        <taxon>Dikarya</taxon>
        <taxon>Ascomycota</taxon>
        <taxon>Pezizomycotina</taxon>
        <taxon>Dothideomycetes</taxon>
        <taxon>Pleosporomycetidae</taxon>
        <taxon>Pleosporales</taxon>
        <taxon>Lophiotremataceae</taxon>
        <taxon>Lophiotrema</taxon>
    </lineage>
</organism>
<gene>
    <name evidence="9" type="ORF">BDV96DRAFT_286459</name>
</gene>
<evidence type="ECO:0000256" key="6">
    <source>
        <dbReference type="ARBA" id="ARBA00023163"/>
    </source>
</evidence>
<evidence type="ECO:0000256" key="3">
    <source>
        <dbReference type="ARBA" id="ARBA00022833"/>
    </source>
</evidence>
<dbReference type="GO" id="GO:0043565">
    <property type="term" value="F:sequence-specific DNA binding"/>
    <property type="evidence" value="ECO:0007669"/>
    <property type="project" value="TreeGrafter"/>
</dbReference>
<comment type="subcellular location">
    <subcellularLocation>
        <location evidence="1">Nucleus</location>
    </subcellularLocation>
</comment>
<dbReference type="GO" id="GO:0045944">
    <property type="term" value="P:positive regulation of transcription by RNA polymerase II"/>
    <property type="evidence" value="ECO:0007669"/>
    <property type="project" value="TreeGrafter"/>
</dbReference>
<keyword evidence="3" id="KW-0862">Zinc</keyword>
<dbReference type="PANTHER" id="PTHR47782">
    <property type="entry name" value="ZN(II)2CYS6 TRANSCRIPTION FACTOR (EUROFUNG)-RELATED"/>
    <property type="match status" value="1"/>
</dbReference>
<dbReference type="SMART" id="SM00906">
    <property type="entry name" value="Fungal_trans"/>
    <property type="match status" value="1"/>
</dbReference>
<dbReference type="CDD" id="cd12148">
    <property type="entry name" value="fungal_TF_MHR"/>
    <property type="match status" value="1"/>
</dbReference>
<keyword evidence="10" id="KW-1185">Reference proteome</keyword>
<dbReference type="Pfam" id="PF04082">
    <property type="entry name" value="Fungal_trans"/>
    <property type="match status" value="1"/>
</dbReference>
<evidence type="ECO:0000313" key="10">
    <source>
        <dbReference type="Proteomes" id="UP000799770"/>
    </source>
</evidence>
<dbReference type="GO" id="GO:0000981">
    <property type="term" value="F:DNA-binding transcription factor activity, RNA polymerase II-specific"/>
    <property type="evidence" value="ECO:0007669"/>
    <property type="project" value="TreeGrafter"/>
</dbReference>
<dbReference type="EMBL" id="ML977350">
    <property type="protein sequence ID" value="KAF2107978.1"/>
    <property type="molecule type" value="Genomic_DNA"/>
</dbReference>
<evidence type="ECO:0000256" key="2">
    <source>
        <dbReference type="ARBA" id="ARBA00022723"/>
    </source>
</evidence>
<dbReference type="Proteomes" id="UP000799770">
    <property type="component" value="Unassembled WGS sequence"/>
</dbReference>
<keyword evidence="4" id="KW-0805">Transcription regulation</keyword>
<dbReference type="GO" id="GO:0008270">
    <property type="term" value="F:zinc ion binding"/>
    <property type="evidence" value="ECO:0007669"/>
    <property type="project" value="InterPro"/>
</dbReference>
<keyword evidence="7" id="KW-0539">Nucleus</keyword>
<evidence type="ECO:0000313" key="9">
    <source>
        <dbReference type="EMBL" id="KAF2107978.1"/>
    </source>
</evidence>
<protein>
    <submittedName>
        <fullName evidence="9">Fungal-specific transcription factor domain-containing protein</fullName>
    </submittedName>
</protein>
<sequence length="378" mass="42940">MQDETLSTAVVGALTAPSPLPHSALTPNHQDEAPQPGLSTVTSIDLSSIPRHVAEVLVKVYVDKILPQYPFFYAEQIASHFRAVYAGAMQTQHPLPRVSKYIISMVMAVSTMTSKAVDFEKPMAFSDALFYGAMQHYETLKPNTLEALQATMLICQFATFRPATADIWRAKDIAMRMAIGLGLHRHPIPKWHTLDAETVKLRANIFWVLYAMDRSFGIPTMRPLGIADEHIDAKFPEECLRDLQESQSISEDVYARRRGTQWLNHVRLRQLQSEVYGINFGTADIPFPSYQDWMSDMDRRLRLWKQNVDVEEFSETGPDWFDFVMSTIHFYLHNPCPRNPTPSEASLLICFDAASTTLHGYVTQNFNIKPSLATVRRT</sequence>
<proteinExistence type="predicted"/>
<dbReference type="AlphaFoldDB" id="A0A6A5YP62"/>
<name>A0A6A5YP62_9PLEO</name>
<dbReference type="InterPro" id="IPR007219">
    <property type="entry name" value="XnlR_reg_dom"/>
</dbReference>
<evidence type="ECO:0000259" key="8">
    <source>
        <dbReference type="SMART" id="SM00906"/>
    </source>
</evidence>
<dbReference type="InterPro" id="IPR052202">
    <property type="entry name" value="Yeast_MetPath_Reg"/>
</dbReference>
<keyword evidence="5" id="KW-0238">DNA-binding</keyword>
<evidence type="ECO:0000256" key="7">
    <source>
        <dbReference type="ARBA" id="ARBA00023242"/>
    </source>
</evidence>
<accession>A0A6A5YP62</accession>
<feature type="domain" description="Xylanolytic transcriptional activator regulatory" evidence="8">
    <location>
        <begin position="167"/>
        <end position="242"/>
    </location>
</feature>
<evidence type="ECO:0000256" key="5">
    <source>
        <dbReference type="ARBA" id="ARBA00023125"/>
    </source>
</evidence>
<keyword evidence="6" id="KW-0804">Transcription</keyword>